<accession>A0A2T0VU46</accession>
<sequence>MTFRQRVNIRLGCEAKMLDEIPLLMFMTFQNFPTKE</sequence>
<protein>
    <submittedName>
        <fullName evidence="1">Uncharacterized protein</fullName>
    </submittedName>
</protein>
<comment type="caution">
    <text evidence="1">The sequence shown here is derived from an EMBL/GenBank/DDBJ whole genome shotgun (WGS) entry which is preliminary data.</text>
</comment>
<gene>
    <name evidence="1" type="ORF">CLV80_1163</name>
</gene>
<reference evidence="1 2" key="1">
    <citation type="submission" date="2018-03" db="EMBL/GenBank/DDBJ databases">
        <title>Genomic Encyclopedia of Archaeal and Bacterial Type Strains, Phase II (KMG-II): from individual species to whole genera.</title>
        <authorList>
            <person name="Goeker M."/>
        </authorList>
    </citation>
    <scope>NUCLEOTIDE SEQUENCE [LARGE SCALE GENOMIC DNA]</scope>
    <source>
        <strain evidence="1 2">DSM 101533</strain>
    </source>
</reference>
<proteinExistence type="predicted"/>
<organism evidence="1 2">
    <name type="scientific">Yoonia maritima</name>
    <dbReference type="NCBI Taxonomy" id="1435347"/>
    <lineage>
        <taxon>Bacteria</taxon>
        <taxon>Pseudomonadati</taxon>
        <taxon>Pseudomonadota</taxon>
        <taxon>Alphaproteobacteria</taxon>
        <taxon>Rhodobacterales</taxon>
        <taxon>Paracoccaceae</taxon>
        <taxon>Yoonia</taxon>
    </lineage>
</organism>
<dbReference type="Proteomes" id="UP000238007">
    <property type="component" value="Unassembled WGS sequence"/>
</dbReference>
<name>A0A2T0VU46_9RHOB</name>
<evidence type="ECO:0000313" key="1">
    <source>
        <dbReference type="EMBL" id="PRY74621.1"/>
    </source>
</evidence>
<dbReference type="EMBL" id="PVTP01000016">
    <property type="protein sequence ID" value="PRY74621.1"/>
    <property type="molecule type" value="Genomic_DNA"/>
</dbReference>
<dbReference type="AlphaFoldDB" id="A0A2T0VU46"/>
<keyword evidence="2" id="KW-1185">Reference proteome</keyword>
<evidence type="ECO:0000313" key="2">
    <source>
        <dbReference type="Proteomes" id="UP000238007"/>
    </source>
</evidence>